<evidence type="ECO:0000256" key="6">
    <source>
        <dbReference type="SAM" id="Phobius"/>
    </source>
</evidence>
<proteinExistence type="predicted"/>
<evidence type="ECO:0000259" key="7">
    <source>
        <dbReference type="Pfam" id="PF06271"/>
    </source>
</evidence>
<sequence>MFAFLYELLLLIAVVLLAEGLFQGVFQLITKLPVTAMSDDLIVRALNFVWIMGVAFAYFAWCWRGGQTLAMRTWRICLVKADGQPLGWREVALRFAVGGVCMLPCAPFWVLARHHADLRIVAWLLTALFFLPFLWALFDRERRFLHDRLAGTQLLIAPPRSDV</sequence>
<evidence type="ECO:0000256" key="3">
    <source>
        <dbReference type="ARBA" id="ARBA00022692"/>
    </source>
</evidence>
<keyword evidence="2" id="KW-1003">Cell membrane</keyword>
<accession>A0A7G3G9M8</accession>
<feature type="domain" description="RDD" evidence="7">
    <location>
        <begin position="2"/>
        <end position="151"/>
    </location>
</feature>
<dbReference type="EMBL" id="CP025781">
    <property type="protein sequence ID" value="QBC43899.1"/>
    <property type="molecule type" value="Genomic_DNA"/>
</dbReference>
<dbReference type="AlphaFoldDB" id="A0A7G3G9M8"/>
<keyword evidence="4 6" id="KW-1133">Transmembrane helix</keyword>
<dbReference type="Proteomes" id="UP000515917">
    <property type="component" value="Chromosome"/>
</dbReference>
<feature type="transmembrane region" description="Helical" evidence="6">
    <location>
        <begin position="118"/>
        <end position="138"/>
    </location>
</feature>
<reference evidence="8 9" key="1">
    <citation type="submission" date="2018-01" db="EMBL/GenBank/DDBJ databases">
        <title>Genome sequence of Iodobacter sp. strain PCH194 isolated from Indian Trans-Himalaya.</title>
        <authorList>
            <person name="Kumar V."/>
            <person name="Thakur V."/>
            <person name="Kumar S."/>
            <person name="Singh D."/>
        </authorList>
    </citation>
    <scope>NUCLEOTIDE SEQUENCE [LARGE SCALE GENOMIC DNA]</scope>
    <source>
        <strain evidence="8 9">PCH194</strain>
    </source>
</reference>
<dbReference type="Pfam" id="PF06271">
    <property type="entry name" value="RDD"/>
    <property type="match status" value="1"/>
</dbReference>
<feature type="transmembrane region" description="Helical" evidence="6">
    <location>
        <begin position="91"/>
        <end position="112"/>
    </location>
</feature>
<gene>
    <name evidence="8" type="ORF">C1H71_10295</name>
</gene>
<evidence type="ECO:0000313" key="8">
    <source>
        <dbReference type="EMBL" id="QBC43899.1"/>
    </source>
</evidence>
<protein>
    <recommendedName>
        <fullName evidence="7">RDD domain-containing protein</fullName>
    </recommendedName>
</protein>
<dbReference type="KEGG" id="ifl:C1H71_10295"/>
<evidence type="ECO:0000256" key="2">
    <source>
        <dbReference type="ARBA" id="ARBA00022475"/>
    </source>
</evidence>
<name>A0A7G3G9M8_9NEIS</name>
<keyword evidence="9" id="KW-1185">Reference proteome</keyword>
<dbReference type="PANTHER" id="PTHR36115:SF10">
    <property type="entry name" value="RDD DOMAIN-CONTAINING PROTEIN"/>
    <property type="match status" value="1"/>
</dbReference>
<dbReference type="InterPro" id="IPR051791">
    <property type="entry name" value="Pra-immunoreactive"/>
</dbReference>
<evidence type="ECO:0000256" key="5">
    <source>
        <dbReference type="ARBA" id="ARBA00023136"/>
    </source>
</evidence>
<dbReference type="GO" id="GO:0005886">
    <property type="term" value="C:plasma membrane"/>
    <property type="evidence" value="ECO:0007669"/>
    <property type="project" value="UniProtKB-SubCell"/>
</dbReference>
<dbReference type="InterPro" id="IPR010432">
    <property type="entry name" value="RDD"/>
</dbReference>
<evidence type="ECO:0000256" key="4">
    <source>
        <dbReference type="ARBA" id="ARBA00022989"/>
    </source>
</evidence>
<feature type="transmembrane region" description="Helical" evidence="6">
    <location>
        <begin position="43"/>
        <end position="63"/>
    </location>
</feature>
<dbReference type="PANTHER" id="PTHR36115">
    <property type="entry name" value="PROLINE-RICH ANTIGEN HOMOLOG-RELATED"/>
    <property type="match status" value="1"/>
</dbReference>
<keyword evidence="5 6" id="KW-0472">Membrane</keyword>
<evidence type="ECO:0000256" key="1">
    <source>
        <dbReference type="ARBA" id="ARBA00004651"/>
    </source>
</evidence>
<keyword evidence="3 6" id="KW-0812">Transmembrane</keyword>
<organism evidence="8 9">
    <name type="scientific">Iodobacter fluviatilis</name>
    <dbReference type="NCBI Taxonomy" id="537"/>
    <lineage>
        <taxon>Bacteria</taxon>
        <taxon>Pseudomonadati</taxon>
        <taxon>Pseudomonadota</taxon>
        <taxon>Betaproteobacteria</taxon>
        <taxon>Neisseriales</taxon>
        <taxon>Chitinibacteraceae</taxon>
        <taxon>Iodobacter</taxon>
    </lineage>
</organism>
<comment type="subcellular location">
    <subcellularLocation>
        <location evidence="1">Cell membrane</location>
        <topology evidence="1">Multi-pass membrane protein</topology>
    </subcellularLocation>
</comment>
<evidence type="ECO:0000313" key="9">
    <source>
        <dbReference type="Proteomes" id="UP000515917"/>
    </source>
</evidence>